<dbReference type="Proteomes" id="UP000265520">
    <property type="component" value="Unassembled WGS sequence"/>
</dbReference>
<comment type="caution">
    <text evidence="1">The sequence shown here is derived from an EMBL/GenBank/DDBJ whole genome shotgun (WGS) entry which is preliminary data.</text>
</comment>
<sequence length="69" mass="7861">MLCFWRNTHIHVAQRAVHSCRAVQLSAFGATREPMLRNAQCNPVFLYFLMSMAQRASLCCATRRVFGQG</sequence>
<proteinExistence type="predicted"/>
<organism evidence="1 2">
    <name type="scientific">Trifolium medium</name>
    <dbReference type="NCBI Taxonomy" id="97028"/>
    <lineage>
        <taxon>Eukaryota</taxon>
        <taxon>Viridiplantae</taxon>
        <taxon>Streptophyta</taxon>
        <taxon>Embryophyta</taxon>
        <taxon>Tracheophyta</taxon>
        <taxon>Spermatophyta</taxon>
        <taxon>Magnoliopsida</taxon>
        <taxon>eudicotyledons</taxon>
        <taxon>Gunneridae</taxon>
        <taxon>Pentapetalae</taxon>
        <taxon>rosids</taxon>
        <taxon>fabids</taxon>
        <taxon>Fabales</taxon>
        <taxon>Fabaceae</taxon>
        <taxon>Papilionoideae</taxon>
        <taxon>50 kb inversion clade</taxon>
        <taxon>NPAAA clade</taxon>
        <taxon>Hologalegina</taxon>
        <taxon>IRL clade</taxon>
        <taxon>Trifolieae</taxon>
        <taxon>Trifolium</taxon>
    </lineage>
</organism>
<protein>
    <submittedName>
        <fullName evidence="1">Uncharacterized protein</fullName>
    </submittedName>
</protein>
<evidence type="ECO:0000313" key="1">
    <source>
        <dbReference type="EMBL" id="MCI63491.1"/>
    </source>
</evidence>
<evidence type="ECO:0000313" key="2">
    <source>
        <dbReference type="Proteomes" id="UP000265520"/>
    </source>
</evidence>
<reference evidence="1 2" key="1">
    <citation type="journal article" date="2018" name="Front. Plant Sci.">
        <title>Red Clover (Trifolium pratense) and Zigzag Clover (T. medium) - A Picture of Genomic Similarities and Differences.</title>
        <authorList>
            <person name="Dluhosova J."/>
            <person name="Istvanek J."/>
            <person name="Nedelnik J."/>
            <person name="Repkova J."/>
        </authorList>
    </citation>
    <scope>NUCLEOTIDE SEQUENCE [LARGE SCALE GENOMIC DNA]</scope>
    <source>
        <strain evidence="2">cv. 10/8</strain>
        <tissue evidence="1">Leaf</tissue>
    </source>
</reference>
<keyword evidence="2" id="KW-1185">Reference proteome</keyword>
<dbReference type="EMBL" id="LXQA010638088">
    <property type="protein sequence ID" value="MCI63491.1"/>
    <property type="molecule type" value="Genomic_DNA"/>
</dbReference>
<accession>A0A392TQR0</accession>
<dbReference type="AlphaFoldDB" id="A0A392TQR0"/>
<name>A0A392TQR0_9FABA</name>